<dbReference type="InterPro" id="IPR052894">
    <property type="entry name" value="AsmA-related"/>
</dbReference>
<dbReference type="Proteomes" id="UP000886740">
    <property type="component" value="Unassembled WGS sequence"/>
</dbReference>
<dbReference type="EMBL" id="DXEL01000071">
    <property type="protein sequence ID" value="HIX75424.1"/>
    <property type="molecule type" value="Genomic_DNA"/>
</dbReference>
<comment type="caution">
    <text evidence="3">The sequence shown here is derived from an EMBL/GenBank/DDBJ whole genome shotgun (WGS) entry which is preliminary data.</text>
</comment>
<keyword evidence="2" id="KW-0472">Membrane</keyword>
<protein>
    <submittedName>
        <fullName evidence="3">Outer membrane assembly protein</fullName>
    </submittedName>
</protein>
<feature type="region of interest" description="Disordered" evidence="1">
    <location>
        <begin position="1068"/>
        <end position="1091"/>
    </location>
</feature>
<dbReference type="PANTHER" id="PTHR30441">
    <property type="entry name" value="DUF748 DOMAIN-CONTAINING PROTEIN"/>
    <property type="match status" value="1"/>
</dbReference>
<organism evidence="3 4">
    <name type="scientific">Candidatus Parabacteroides intestinipullorum</name>
    <dbReference type="NCBI Taxonomy" id="2838723"/>
    <lineage>
        <taxon>Bacteria</taxon>
        <taxon>Pseudomonadati</taxon>
        <taxon>Bacteroidota</taxon>
        <taxon>Bacteroidia</taxon>
        <taxon>Bacteroidales</taxon>
        <taxon>Tannerellaceae</taxon>
        <taxon>Parabacteroides</taxon>
    </lineage>
</organism>
<reference evidence="3" key="1">
    <citation type="journal article" date="2021" name="PeerJ">
        <title>Extensive microbial diversity within the chicken gut microbiome revealed by metagenomics and culture.</title>
        <authorList>
            <person name="Gilroy R."/>
            <person name="Ravi A."/>
            <person name="Getino M."/>
            <person name="Pursley I."/>
            <person name="Horton D.L."/>
            <person name="Alikhan N.F."/>
            <person name="Baker D."/>
            <person name="Gharbi K."/>
            <person name="Hall N."/>
            <person name="Watson M."/>
            <person name="Adriaenssens E.M."/>
            <person name="Foster-Nyarko E."/>
            <person name="Jarju S."/>
            <person name="Secka A."/>
            <person name="Antonio M."/>
            <person name="Oren A."/>
            <person name="Chaudhuri R.R."/>
            <person name="La Ragione R."/>
            <person name="Hildebrand F."/>
            <person name="Pallen M.J."/>
        </authorList>
    </citation>
    <scope>NUCLEOTIDE SEQUENCE</scope>
    <source>
        <strain evidence="3">ChiGjej6B6-14162</strain>
    </source>
</reference>
<dbReference type="GO" id="GO:0005886">
    <property type="term" value="C:plasma membrane"/>
    <property type="evidence" value="ECO:0007669"/>
    <property type="project" value="TreeGrafter"/>
</dbReference>
<gene>
    <name evidence="3" type="ORF">H9977_10395</name>
</gene>
<dbReference type="AlphaFoldDB" id="A0A9D1X9Z6"/>
<keyword evidence="2" id="KW-0812">Transmembrane</keyword>
<evidence type="ECO:0000313" key="4">
    <source>
        <dbReference type="Proteomes" id="UP000886740"/>
    </source>
</evidence>
<reference evidence="3" key="2">
    <citation type="submission" date="2021-04" db="EMBL/GenBank/DDBJ databases">
        <authorList>
            <person name="Gilroy R."/>
        </authorList>
    </citation>
    <scope>NUCLEOTIDE SEQUENCE</scope>
    <source>
        <strain evidence="3">ChiGjej6B6-14162</strain>
    </source>
</reference>
<dbReference type="GO" id="GO:0090313">
    <property type="term" value="P:regulation of protein targeting to membrane"/>
    <property type="evidence" value="ECO:0007669"/>
    <property type="project" value="TreeGrafter"/>
</dbReference>
<name>A0A9D1X9Z6_9BACT</name>
<keyword evidence="2" id="KW-1133">Transmembrane helix</keyword>
<evidence type="ECO:0000256" key="1">
    <source>
        <dbReference type="SAM" id="MobiDB-lite"/>
    </source>
</evidence>
<feature type="region of interest" description="Disordered" evidence="1">
    <location>
        <begin position="626"/>
        <end position="646"/>
    </location>
</feature>
<dbReference type="PANTHER" id="PTHR30441:SF8">
    <property type="entry name" value="DUF748 DOMAIN-CONTAINING PROTEIN"/>
    <property type="match status" value="1"/>
</dbReference>
<evidence type="ECO:0000313" key="3">
    <source>
        <dbReference type="EMBL" id="HIX75424.1"/>
    </source>
</evidence>
<feature type="transmembrane region" description="Helical" evidence="2">
    <location>
        <begin position="7"/>
        <end position="34"/>
    </location>
</feature>
<proteinExistence type="predicted"/>
<accession>A0A9D1X9Z6</accession>
<sequence>MTRTKKIILTIVLVLLGIVFLLPIIAFGVLRWAVLAPEKLTPLVTQEANAYLNDARLECDEVELTYFETYPYFGVKLINGRIINETDSLPCDTLVSFKRTIVAINPTYIFNSKRIAVELFFIDTPRFYGYIAPDGKANWEIVQSTDTTAQDTTQQQPLPPIDLKKVRIKSGRLVYDDRQQDLYTEVNGFYLNLKGSFANQDSENGVRLETGSSSILFDSPAYTLSNHLRMDFKSELSWTYMMREITLKDAELRVNDLPFKASGSIKRREAGQPSLVDLGFNLNILDLNEILHFIPEQYLKNRDKMAATGSILLEGKIQGEVGDSVVPSLDLCCKIDNGSYHVEGVQQGIDSLRMDVDLAFNGPCPDSSFVKVEELVVKGRNISLDVKGSAYNLFDNPAIRSKIKGNVNLTQLAKDFLNPDTIILEGEMSADLTTAFTVNDLLDSNMSKVEADGALNIERFKATSPVFGLDAYIAGLSLKAGSAKKESRYMQTDELLASNLQIDTLNIQYKENINSRISHLELRVNTARNIDTTAVIPVTTWMTIGQLRSKLPDSTWLVLKNTTLDGGIKASANNKRIPKAGFRLRMDTLKYFMVAARTGAVLSNSQFTLEALPYRDAVKQRLEQSARNRRRAAIRQTSARGQRDTTAVADTSATSRLLRRWEARGKINFDKLRLFSRYFPIPMYMEGTNVEYNTNRITLKDARLHLGKSDLRLNGQLSQLRAAALRGGTLKGKLTVQSDLIDCNQLLLAMNRGARFAEADEKAPASFNTDSITALEYQNMEIGAQDTLRTDTTTQLMIIPKFLDLSLRTDAKRIQFKDLELENVVGEVVVRDQVLNLSELRMNSNIGDGSLTMVYSTPDEAHASMGLELGLNKILVNKLIDLFPSMDTLVPMLRSFEGVVDCQITATCQTDSTMSVLLPTLNASCFMRGKDMVLLDGETFAEISKTLMFKNKKRNLIDSIAVDLAIKDSKIEVFPFLVEMDRYKVAVGGTHNMDMTFDYHLSVLKSPVPFKLGIDITGNLDDFKFKIVRCKYKDFLQPAKQAELDSTRRNVRELIRDEIRRQIREAAPELGNSLSENHPFHLGNDEKGLTS</sequence>
<evidence type="ECO:0000256" key="2">
    <source>
        <dbReference type="SAM" id="Phobius"/>
    </source>
</evidence>